<reference evidence="1" key="1">
    <citation type="submission" date="2022-07" db="EMBL/GenBank/DDBJ databases">
        <title>Fungi with potential for degradation of polypropylene.</title>
        <authorList>
            <person name="Gostincar C."/>
        </authorList>
    </citation>
    <scope>NUCLEOTIDE SEQUENCE</scope>
    <source>
        <strain evidence="1">EXF-13287</strain>
    </source>
</reference>
<dbReference type="Proteomes" id="UP001174691">
    <property type="component" value="Unassembled WGS sequence"/>
</dbReference>
<evidence type="ECO:0008006" key="3">
    <source>
        <dbReference type="Google" id="ProtNLM"/>
    </source>
</evidence>
<dbReference type="CDD" id="cd00048">
    <property type="entry name" value="DSRM_SF"/>
    <property type="match status" value="1"/>
</dbReference>
<protein>
    <recommendedName>
        <fullName evidence="3">DRBM domain-containing protein</fullName>
    </recommendedName>
</protein>
<evidence type="ECO:0000313" key="1">
    <source>
        <dbReference type="EMBL" id="KAJ9165649.1"/>
    </source>
</evidence>
<evidence type="ECO:0000313" key="2">
    <source>
        <dbReference type="Proteomes" id="UP001174691"/>
    </source>
</evidence>
<name>A0AA38W168_9PEZI</name>
<dbReference type="AlphaFoldDB" id="A0AA38W168"/>
<dbReference type="EMBL" id="JANBVN010000002">
    <property type="protein sequence ID" value="KAJ9165649.1"/>
    <property type="molecule type" value="Genomic_DNA"/>
</dbReference>
<dbReference type="Gene3D" id="3.30.160.20">
    <property type="match status" value="1"/>
</dbReference>
<proteinExistence type="predicted"/>
<gene>
    <name evidence="1" type="ORF">NKR19_g231</name>
</gene>
<accession>A0AA38W168</accession>
<keyword evidence="2" id="KW-1185">Reference proteome</keyword>
<organism evidence="1 2">
    <name type="scientific">Coniochaeta hoffmannii</name>
    <dbReference type="NCBI Taxonomy" id="91930"/>
    <lineage>
        <taxon>Eukaryota</taxon>
        <taxon>Fungi</taxon>
        <taxon>Dikarya</taxon>
        <taxon>Ascomycota</taxon>
        <taxon>Pezizomycotina</taxon>
        <taxon>Sordariomycetes</taxon>
        <taxon>Sordariomycetidae</taxon>
        <taxon>Coniochaetales</taxon>
        <taxon>Coniochaetaceae</taxon>
        <taxon>Coniochaeta</taxon>
    </lineage>
</organism>
<comment type="caution">
    <text evidence="1">The sequence shown here is derived from an EMBL/GenBank/DDBJ whole genome shotgun (WGS) entry which is preliminary data.</text>
</comment>
<dbReference type="SUPFAM" id="SSF54768">
    <property type="entry name" value="dsRNA-binding domain-like"/>
    <property type="match status" value="1"/>
</dbReference>
<sequence length="109" mass="12221">MGGFYMQYLESLCRRRGWDDPTYDRVRNPDNSWTCLVFVNGREYRTDLAYESDDLAQENAAMRAFMVCRNFSQNGGIATLATAIAVVRDLATTPAAALPPLWSEVMGAD</sequence>